<dbReference type="InterPro" id="IPR023404">
    <property type="entry name" value="rSAM_horseshoe"/>
</dbReference>
<comment type="cofactor">
    <cofactor evidence="1">
        <name>[4Fe-4S] cluster</name>
        <dbReference type="ChEBI" id="CHEBI:49883"/>
    </cofactor>
</comment>
<dbReference type="Proteomes" id="UP000183810">
    <property type="component" value="Chromosome"/>
</dbReference>
<evidence type="ECO:0000256" key="5">
    <source>
        <dbReference type="ARBA" id="ARBA00022723"/>
    </source>
</evidence>
<dbReference type="PROSITE" id="PS51332">
    <property type="entry name" value="B12_BINDING"/>
    <property type="match status" value="1"/>
</dbReference>
<gene>
    <name evidence="9" type="ORF">BOX37_13765</name>
</gene>
<evidence type="ECO:0000256" key="7">
    <source>
        <dbReference type="ARBA" id="ARBA00023014"/>
    </source>
</evidence>
<dbReference type="InterPro" id="IPR034466">
    <property type="entry name" value="Methyltransferase_Class_B"/>
</dbReference>
<dbReference type="SFLD" id="SFLDG01082">
    <property type="entry name" value="B12-binding_domain_containing"/>
    <property type="match status" value="1"/>
</dbReference>
<sequence length="524" mass="56777">MVLVTPAPVTHRTAEENLGLGYLAAVLRRAGYSVVVLDGWLAGSPADALADQIVAADPMMIGFACYRSNMGSALTTADMVRCRLPGVPIVAGGFGPSFHAEEFLAAGFDVVVRGEGERTIIELAERYRTGTPTLSGITGISFRAGGSAGFVHNPARTAITDLDALPMPARDTLDLTMARASLVHVQSSRGCQASCTFCSIVAFERLAGRGPTWRQRSIRGFVDELEHLHSLGVRHVKVIDDSLIEPPRDAAWCAELADELRARGVSMWLRGSIRADRATPAVLTGLARAGFWSFSCGIENFAPTALRRMAKRADPEANFAALAEFRRLGLYAQAGHILFDHATTIEELEINWAAMVAHDWTVSKGIFTEMYAATGTNYTRRLDRDGLLTPSTQTPGTAGLGNHAYPITDPAVNTVYTALKHWQRSHSRLYDRTIDPLSAPKAISPVHRDIFGQLSIELRRADLDFFRAVLDLAAGGATAGEAVEFTDNRIATTAAFYHRVAARTDAAYQMAGLHYDGQDNPFLC</sequence>
<evidence type="ECO:0000259" key="8">
    <source>
        <dbReference type="PROSITE" id="PS51332"/>
    </source>
</evidence>
<dbReference type="OrthoDB" id="5298546at2"/>
<dbReference type="Gene3D" id="3.80.30.20">
    <property type="entry name" value="tm_1862 like domain"/>
    <property type="match status" value="1"/>
</dbReference>
<dbReference type="PANTHER" id="PTHR43409:SF7">
    <property type="entry name" value="BLL1977 PROTEIN"/>
    <property type="match status" value="1"/>
</dbReference>
<dbReference type="PANTHER" id="PTHR43409">
    <property type="entry name" value="ANAEROBIC MAGNESIUM-PROTOPORPHYRIN IX MONOMETHYL ESTER CYCLASE-RELATED"/>
    <property type="match status" value="1"/>
</dbReference>
<evidence type="ECO:0000256" key="1">
    <source>
        <dbReference type="ARBA" id="ARBA00001966"/>
    </source>
</evidence>
<dbReference type="EMBL" id="CP018082">
    <property type="protein sequence ID" value="APE38316.1"/>
    <property type="molecule type" value="Genomic_DNA"/>
</dbReference>
<keyword evidence="2" id="KW-0489">Methyltransferase</keyword>
<keyword evidence="3" id="KW-0808">Transferase</keyword>
<dbReference type="GO" id="GO:0051539">
    <property type="term" value="F:4 iron, 4 sulfur cluster binding"/>
    <property type="evidence" value="ECO:0007669"/>
    <property type="project" value="UniProtKB-KW"/>
</dbReference>
<keyword evidence="4" id="KW-0949">S-adenosyl-L-methionine</keyword>
<dbReference type="GO" id="GO:0003824">
    <property type="term" value="F:catalytic activity"/>
    <property type="evidence" value="ECO:0007669"/>
    <property type="project" value="InterPro"/>
</dbReference>
<dbReference type="GO" id="GO:0046872">
    <property type="term" value="F:metal ion binding"/>
    <property type="evidence" value="ECO:0007669"/>
    <property type="project" value="UniProtKB-KW"/>
</dbReference>
<evidence type="ECO:0000313" key="10">
    <source>
        <dbReference type="Proteomes" id="UP000183810"/>
    </source>
</evidence>
<feature type="domain" description="B12-binding" evidence="8">
    <location>
        <begin position="1"/>
        <end position="134"/>
    </location>
</feature>
<dbReference type="SFLD" id="SFLDG01123">
    <property type="entry name" value="methyltransferase_(Class_B)"/>
    <property type="match status" value="1"/>
</dbReference>
<dbReference type="GO" id="GO:0005829">
    <property type="term" value="C:cytosol"/>
    <property type="evidence" value="ECO:0007669"/>
    <property type="project" value="TreeGrafter"/>
</dbReference>
<evidence type="ECO:0000256" key="2">
    <source>
        <dbReference type="ARBA" id="ARBA00022603"/>
    </source>
</evidence>
<reference evidence="9" key="1">
    <citation type="submission" date="2016-11" db="EMBL/GenBank/DDBJ databases">
        <authorList>
            <person name="Jaros S."/>
            <person name="Januszkiewicz K."/>
            <person name="Wedrychowicz H."/>
        </authorList>
    </citation>
    <scope>NUCLEOTIDE SEQUENCE [LARGE SCALE GENOMIC DNA]</scope>
    <source>
        <strain evidence="9">Y48</strain>
    </source>
</reference>
<proteinExistence type="predicted"/>
<dbReference type="CDD" id="cd02068">
    <property type="entry name" value="radical_SAM_B12_BD"/>
    <property type="match status" value="1"/>
</dbReference>
<dbReference type="InterPro" id="IPR058240">
    <property type="entry name" value="rSAM_sf"/>
</dbReference>
<evidence type="ECO:0000256" key="3">
    <source>
        <dbReference type="ARBA" id="ARBA00022679"/>
    </source>
</evidence>
<evidence type="ECO:0000313" key="9">
    <source>
        <dbReference type="EMBL" id="APE38316.1"/>
    </source>
</evidence>
<accession>A0A1J0W1Y1</accession>
<dbReference type="AlphaFoldDB" id="A0A1J0W1Y1"/>
<dbReference type="Pfam" id="PF04055">
    <property type="entry name" value="Radical_SAM"/>
    <property type="match status" value="1"/>
</dbReference>
<dbReference type="InterPro" id="IPR007197">
    <property type="entry name" value="rSAM"/>
</dbReference>
<dbReference type="InterPro" id="IPR006638">
    <property type="entry name" value="Elp3/MiaA/NifB-like_rSAM"/>
</dbReference>
<dbReference type="SFLD" id="SFLDS00029">
    <property type="entry name" value="Radical_SAM"/>
    <property type="match status" value="1"/>
</dbReference>
<dbReference type="KEGG" id="nsl:BOX37_13765"/>
<protein>
    <submittedName>
        <fullName evidence="9">Radical SAM protein</fullName>
    </submittedName>
</protein>
<keyword evidence="7" id="KW-0411">Iron-sulfur</keyword>
<dbReference type="Pfam" id="PF02310">
    <property type="entry name" value="B12-binding"/>
    <property type="match status" value="1"/>
</dbReference>
<dbReference type="SUPFAM" id="SSF52242">
    <property type="entry name" value="Cobalamin (vitamin B12)-binding domain"/>
    <property type="match status" value="1"/>
</dbReference>
<dbReference type="GO" id="GO:0031419">
    <property type="term" value="F:cobalamin binding"/>
    <property type="evidence" value="ECO:0007669"/>
    <property type="project" value="InterPro"/>
</dbReference>
<dbReference type="SMART" id="SM00729">
    <property type="entry name" value="Elp3"/>
    <property type="match status" value="1"/>
</dbReference>
<organism evidence="9 10">
    <name type="scientific">Nocardia mangyaensis</name>
    <dbReference type="NCBI Taxonomy" id="2213200"/>
    <lineage>
        <taxon>Bacteria</taxon>
        <taxon>Bacillati</taxon>
        <taxon>Actinomycetota</taxon>
        <taxon>Actinomycetes</taxon>
        <taxon>Mycobacteriales</taxon>
        <taxon>Nocardiaceae</taxon>
        <taxon>Nocardia</taxon>
    </lineage>
</organism>
<keyword evidence="6" id="KW-0408">Iron</keyword>
<evidence type="ECO:0000256" key="4">
    <source>
        <dbReference type="ARBA" id="ARBA00022691"/>
    </source>
</evidence>
<evidence type="ECO:0000256" key="6">
    <source>
        <dbReference type="ARBA" id="ARBA00023004"/>
    </source>
</evidence>
<dbReference type="InterPro" id="IPR036724">
    <property type="entry name" value="Cobalamin-bd_sf"/>
</dbReference>
<keyword evidence="5" id="KW-0479">Metal-binding</keyword>
<dbReference type="SUPFAM" id="SSF102114">
    <property type="entry name" value="Radical SAM enzymes"/>
    <property type="match status" value="1"/>
</dbReference>
<name>A0A1J0W1Y1_9NOCA</name>
<dbReference type="InterPro" id="IPR051198">
    <property type="entry name" value="BchE-like"/>
</dbReference>
<dbReference type="Gene3D" id="3.40.50.280">
    <property type="entry name" value="Cobalamin-binding domain"/>
    <property type="match status" value="1"/>
</dbReference>
<keyword evidence="10" id="KW-1185">Reference proteome</keyword>
<dbReference type="InterPro" id="IPR006158">
    <property type="entry name" value="Cobalamin-bd"/>
</dbReference>